<reference evidence="1 2" key="1">
    <citation type="submission" date="2018-04" db="EMBL/GenBank/DDBJ databases">
        <authorList>
            <person name="Vogel A."/>
        </authorList>
    </citation>
    <scope>NUCLEOTIDE SEQUENCE [LARGE SCALE GENOMIC DNA]</scope>
</reference>
<evidence type="ECO:0000313" key="1">
    <source>
        <dbReference type="EMBL" id="VFQ82196.1"/>
    </source>
</evidence>
<name>A0A484M298_9ASTE</name>
<proteinExistence type="predicted"/>
<gene>
    <name evidence="1" type="ORF">CCAM_LOCUS23972</name>
</gene>
<sequence>MVSFGIIEVSGNVDAGPSGVGRFQLSPHQQINKLQTSPEKMVSPSVRPESHALVKRSFLFPGGFFVAFLRRY</sequence>
<protein>
    <submittedName>
        <fullName evidence="1">Uncharacterized protein</fullName>
    </submittedName>
</protein>
<dbReference type="Proteomes" id="UP000595140">
    <property type="component" value="Unassembled WGS sequence"/>
</dbReference>
<evidence type="ECO:0000313" key="2">
    <source>
        <dbReference type="Proteomes" id="UP000595140"/>
    </source>
</evidence>
<dbReference type="AlphaFoldDB" id="A0A484M298"/>
<accession>A0A484M298</accession>
<organism evidence="1 2">
    <name type="scientific">Cuscuta campestris</name>
    <dbReference type="NCBI Taxonomy" id="132261"/>
    <lineage>
        <taxon>Eukaryota</taxon>
        <taxon>Viridiplantae</taxon>
        <taxon>Streptophyta</taxon>
        <taxon>Embryophyta</taxon>
        <taxon>Tracheophyta</taxon>
        <taxon>Spermatophyta</taxon>
        <taxon>Magnoliopsida</taxon>
        <taxon>eudicotyledons</taxon>
        <taxon>Gunneridae</taxon>
        <taxon>Pentapetalae</taxon>
        <taxon>asterids</taxon>
        <taxon>lamiids</taxon>
        <taxon>Solanales</taxon>
        <taxon>Convolvulaceae</taxon>
        <taxon>Cuscuteae</taxon>
        <taxon>Cuscuta</taxon>
        <taxon>Cuscuta subgen. Grammica</taxon>
        <taxon>Cuscuta sect. Cleistogrammica</taxon>
    </lineage>
</organism>
<dbReference type="EMBL" id="OOIL02002336">
    <property type="protein sequence ID" value="VFQ82196.1"/>
    <property type="molecule type" value="Genomic_DNA"/>
</dbReference>
<keyword evidence="2" id="KW-1185">Reference proteome</keyword>